<proteinExistence type="inferred from homology"/>
<dbReference type="Gene3D" id="1.10.510.10">
    <property type="entry name" value="Transferase(Phosphotransferase) domain 1"/>
    <property type="match status" value="1"/>
</dbReference>
<keyword evidence="6" id="KW-0067">ATP-binding</keyword>
<keyword evidence="3" id="KW-0808">Transferase</keyword>
<dbReference type="RefSeq" id="XP_067752668.1">
    <property type="nucleotide sequence ID" value="XM_067896511.1"/>
</dbReference>
<feature type="domain" description="Protein kinase" evidence="8">
    <location>
        <begin position="91"/>
        <end position="576"/>
    </location>
</feature>
<dbReference type="PROSITE" id="PS00108">
    <property type="entry name" value="PROTEIN_KINASE_ST"/>
    <property type="match status" value="1"/>
</dbReference>
<feature type="region of interest" description="Disordered" evidence="7">
    <location>
        <begin position="1"/>
        <end position="73"/>
    </location>
</feature>
<dbReference type="SUPFAM" id="SSF56112">
    <property type="entry name" value="Protein kinase-like (PK-like)"/>
    <property type="match status" value="1"/>
</dbReference>
<dbReference type="GO" id="GO:0005634">
    <property type="term" value="C:nucleus"/>
    <property type="evidence" value="ECO:0007669"/>
    <property type="project" value="TreeGrafter"/>
</dbReference>
<evidence type="ECO:0000259" key="8">
    <source>
        <dbReference type="PROSITE" id="PS50011"/>
    </source>
</evidence>
<keyword evidence="5" id="KW-0418">Kinase</keyword>
<dbReference type="InterPro" id="IPR011009">
    <property type="entry name" value="Kinase-like_dom_sf"/>
</dbReference>
<dbReference type="InterPro" id="IPR050108">
    <property type="entry name" value="CDK"/>
</dbReference>
<dbReference type="InterPro" id="IPR000719">
    <property type="entry name" value="Prot_kinase_dom"/>
</dbReference>
<dbReference type="PANTHER" id="PTHR24056:SF46">
    <property type="entry name" value="CYCLIN-DEPENDENT KINASE 5"/>
    <property type="match status" value="1"/>
</dbReference>
<evidence type="ECO:0000256" key="2">
    <source>
        <dbReference type="ARBA" id="ARBA00022527"/>
    </source>
</evidence>
<dbReference type="GO" id="GO:0005737">
    <property type="term" value="C:cytoplasm"/>
    <property type="evidence" value="ECO:0007669"/>
    <property type="project" value="TreeGrafter"/>
</dbReference>
<keyword evidence="2" id="KW-0723">Serine/threonine-protein kinase</keyword>
<dbReference type="OrthoDB" id="242811at2759"/>
<organism evidence="9 10">
    <name type="scientific">Porcisia hertigi</name>
    <dbReference type="NCBI Taxonomy" id="2761500"/>
    <lineage>
        <taxon>Eukaryota</taxon>
        <taxon>Discoba</taxon>
        <taxon>Euglenozoa</taxon>
        <taxon>Kinetoplastea</taxon>
        <taxon>Metakinetoplastina</taxon>
        <taxon>Trypanosomatida</taxon>
        <taxon>Trypanosomatidae</taxon>
        <taxon>Leishmaniinae</taxon>
        <taxon>Porcisia</taxon>
    </lineage>
</organism>
<comment type="similarity">
    <text evidence="1">Belongs to the protein kinase superfamily. CMGC Ser/Thr protein kinase family. CDC2/CDKX subfamily.</text>
</comment>
<name>A0A836L130_9TRYP</name>
<evidence type="ECO:0000256" key="6">
    <source>
        <dbReference type="ARBA" id="ARBA00022840"/>
    </source>
</evidence>
<accession>A0A836L130</accession>
<dbReference type="Proteomes" id="UP000674318">
    <property type="component" value="Unassembled WGS sequence"/>
</dbReference>
<gene>
    <name evidence="9" type="ORF">JKF63_00460</name>
</gene>
<dbReference type="InterPro" id="IPR008271">
    <property type="entry name" value="Ser/Thr_kinase_AS"/>
</dbReference>
<comment type="caution">
    <text evidence="9">The sequence shown here is derived from an EMBL/GenBank/DDBJ whole genome shotgun (WGS) entry which is preliminary data.</text>
</comment>
<dbReference type="GeneID" id="94286588"/>
<dbReference type="SMART" id="SM00220">
    <property type="entry name" value="S_TKc"/>
    <property type="match status" value="1"/>
</dbReference>
<dbReference type="EMBL" id="JAFJZO010000036">
    <property type="protein sequence ID" value="KAG5490340.1"/>
    <property type="molecule type" value="Genomic_DNA"/>
</dbReference>
<evidence type="ECO:0000256" key="3">
    <source>
        <dbReference type="ARBA" id="ARBA00022679"/>
    </source>
</evidence>
<feature type="compositionally biased region" description="Basic and acidic residues" evidence="7">
    <location>
        <begin position="1"/>
        <end position="30"/>
    </location>
</feature>
<dbReference type="Gene3D" id="3.30.200.20">
    <property type="entry name" value="Phosphorylase Kinase, domain 1"/>
    <property type="match status" value="1"/>
</dbReference>
<dbReference type="GO" id="GO:0005524">
    <property type="term" value="F:ATP binding"/>
    <property type="evidence" value="ECO:0007669"/>
    <property type="project" value="UniProtKB-KW"/>
</dbReference>
<evidence type="ECO:0000313" key="10">
    <source>
        <dbReference type="Proteomes" id="UP000674318"/>
    </source>
</evidence>
<dbReference type="KEGG" id="phet:94286588"/>
<evidence type="ECO:0000256" key="1">
    <source>
        <dbReference type="ARBA" id="ARBA00006485"/>
    </source>
</evidence>
<keyword evidence="10" id="KW-1185">Reference proteome</keyword>
<reference evidence="9 10" key="1">
    <citation type="submission" date="2021-02" db="EMBL/GenBank/DDBJ databases">
        <title>Porcisia hertigi Genome sequencing and assembly.</title>
        <authorList>
            <person name="Almutairi H."/>
            <person name="Gatherer D."/>
        </authorList>
    </citation>
    <scope>NUCLEOTIDE SEQUENCE [LARGE SCALE GENOMIC DNA]</scope>
    <source>
        <strain evidence="9 10">C119</strain>
    </source>
</reference>
<dbReference type="Pfam" id="PF00069">
    <property type="entry name" value="Pkinase"/>
    <property type="match status" value="1"/>
</dbReference>
<evidence type="ECO:0000256" key="5">
    <source>
        <dbReference type="ARBA" id="ARBA00022777"/>
    </source>
</evidence>
<dbReference type="GO" id="GO:0004693">
    <property type="term" value="F:cyclin-dependent protein serine/threonine kinase activity"/>
    <property type="evidence" value="ECO:0007669"/>
    <property type="project" value="TreeGrafter"/>
</dbReference>
<evidence type="ECO:0000256" key="4">
    <source>
        <dbReference type="ARBA" id="ARBA00022741"/>
    </source>
</evidence>
<dbReference type="PROSITE" id="PS50011">
    <property type="entry name" value="PROTEIN_KINASE_DOM"/>
    <property type="match status" value="1"/>
</dbReference>
<dbReference type="PANTHER" id="PTHR24056">
    <property type="entry name" value="CELL DIVISION PROTEIN KINASE"/>
    <property type="match status" value="1"/>
</dbReference>
<sequence>MALVHHEHESSTLPERKEGGAAKGDVDDTRLPSTAKRIQHWFSPQNDAGEAAGVEPTRSAEAASGSPPPLTHTLASQQNELTDIEGASCTYTLRKEIGRGAYGRVYLADAKVHPPRLLPPQQTPESVSRLPSLPNDLLTEAGSKGHIGSRSTSSRVIRVVLKRMENGSEGDGLQAATLREIMVLSEVGGGAANFDRVERDAFRFGRAVFHPSTAASLPPTRRHDNMFSSCMDQSRYSLGGATEDEWDEMISCSPRLPRGGVLDSRSAQQRRRIMRGHQHLIRILETLPRPREKLVYVAMEYCEGGDLWHFMRDLKISMRSSAAKFGDRMPPQVFRRWAVELILALSYLHSRNIVHRDLKPQNLMLAKRTDPTTPLLVSAVDSPDDSESRDTQGALPGELYTLKVGDFGLSRLEGIPYKKYVHEAVTLWYRSPDILLGNTNYTYSADAWSMGCILVEMASGSVLFKGKDEADELRHIFTRGCRPSLSTFPHMRDYHHSERYAEVLNRYQETDAENMTAEELMQMQVDRLSRHIRALLSERHSLELLGAAGVDLVARLLILDPERRLTVLEAMNHRFFTTAYAEVYGAD</sequence>
<protein>
    <recommendedName>
        <fullName evidence="8">Protein kinase domain-containing protein</fullName>
    </recommendedName>
</protein>
<evidence type="ECO:0000313" key="9">
    <source>
        <dbReference type="EMBL" id="KAG5490340.1"/>
    </source>
</evidence>
<keyword evidence="4" id="KW-0547">Nucleotide-binding</keyword>
<dbReference type="AlphaFoldDB" id="A0A836L130"/>
<evidence type="ECO:0000256" key="7">
    <source>
        <dbReference type="SAM" id="MobiDB-lite"/>
    </source>
</evidence>